<dbReference type="Pfam" id="PF00630">
    <property type="entry name" value="Filamin"/>
    <property type="match status" value="1"/>
</dbReference>
<protein>
    <submittedName>
        <fullName evidence="2">Uncharacterized protein</fullName>
    </submittedName>
</protein>
<dbReference type="InterPro" id="IPR014756">
    <property type="entry name" value="Ig_E-set"/>
</dbReference>
<feature type="repeat" description="Filamin" evidence="1">
    <location>
        <begin position="1"/>
        <end position="57"/>
    </location>
</feature>
<gene>
    <name evidence="2" type="primary">ORF192821</name>
</gene>
<dbReference type="InterPro" id="IPR017868">
    <property type="entry name" value="Filamin/ABP280_repeat-like"/>
</dbReference>
<organism evidence="2">
    <name type="scientific">Arion vulgaris</name>
    <dbReference type="NCBI Taxonomy" id="1028688"/>
    <lineage>
        <taxon>Eukaryota</taxon>
        <taxon>Metazoa</taxon>
        <taxon>Spiralia</taxon>
        <taxon>Lophotrochozoa</taxon>
        <taxon>Mollusca</taxon>
        <taxon>Gastropoda</taxon>
        <taxon>Heterobranchia</taxon>
        <taxon>Euthyneura</taxon>
        <taxon>Panpulmonata</taxon>
        <taxon>Eupulmonata</taxon>
        <taxon>Stylommatophora</taxon>
        <taxon>Helicina</taxon>
        <taxon>Arionoidea</taxon>
        <taxon>Arionidae</taxon>
        <taxon>Arion</taxon>
    </lineage>
</organism>
<dbReference type="EMBL" id="HACG01046344">
    <property type="protein sequence ID" value="CEK93209.1"/>
    <property type="molecule type" value="Transcribed_RNA"/>
</dbReference>
<dbReference type="PROSITE" id="PS50194">
    <property type="entry name" value="FILAMIN_REPEAT"/>
    <property type="match status" value="1"/>
</dbReference>
<accession>A0A0B7BIM8</accession>
<evidence type="ECO:0000256" key="1">
    <source>
        <dbReference type="PROSITE-ProRule" id="PRU00087"/>
    </source>
</evidence>
<dbReference type="AlphaFoldDB" id="A0A0B7BIM8"/>
<name>A0A0B7BIM8_9EUPU</name>
<dbReference type="SUPFAM" id="SSF81296">
    <property type="entry name" value="E set domains"/>
    <property type="match status" value="1"/>
</dbReference>
<sequence>MYIGMMGPKGPCEELIVKHQGNLQYSVQYIVKDSGRYMLIIKWGDQEIPGSPFSVEVQ</sequence>
<dbReference type="InterPro" id="IPR013783">
    <property type="entry name" value="Ig-like_fold"/>
</dbReference>
<evidence type="ECO:0000313" key="2">
    <source>
        <dbReference type="EMBL" id="CEK93209.1"/>
    </source>
</evidence>
<reference evidence="2" key="1">
    <citation type="submission" date="2014-12" db="EMBL/GenBank/DDBJ databases">
        <title>Insight into the proteome of Arion vulgaris.</title>
        <authorList>
            <person name="Aradska J."/>
            <person name="Bulat T."/>
            <person name="Smidak R."/>
            <person name="Sarate P."/>
            <person name="Gangsoo J."/>
            <person name="Sialana F."/>
            <person name="Bilban M."/>
            <person name="Lubec G."/>
        </authorList>
    </citation>
    <scope>NUCLEOTIDE SEQUENCE</scope>
    <source>
        <tissue evidence="2">Skin</tissue>
    </source>
</reference>
<dbReference type="Gene3D" id="2.60.40.10">
    <property type="entry name" value="Immunoglobulins"/>
    <property type="match status" value="1"/>
</dbReference>
<proteinExistence type="predicted"/>